<comment type="caution">
    <text evidence="2">The sequence shown here is derived from an EMBL/GenBank/DDBJ whole genome shotgun (WGS) entry which is preliminary data.</text>
</comment>
<dbReference type="SUPFAM" id="SSF53448">
    <property type="entry name" value="Nucleotide-diphospho-sugar transferases"/>
    <property type="match status" value="1"/>
</dbReference>
<accession>A0A0F9M4Y4</accession>
<dbReference type="InterPro" id="IPR029044">
    <property type="entry name" value="Nucleotide-diphossugar_trans"/>
</dbReference>
<evidence type="ECO:0000313" key="2">
    <source>
        <dbReference type="EMBL" id="KKN02485.1"/>
    </source>
</evidence>
<name>A0A0F9M4Y4_9ZZZZ</name>
<gene>
    <name evidence="2" type="ORF">LCGC14_1117290</name>
</gene>
<reference evidence="2" key="1">
    <citation type="journal article" date="2015" name="Nature">
        <title>Complex archaea that bridge the gap between prokaryotes and eukaryotes.</title>
        <authorList>
            <person name="Spang A."/>
            <person name="Saw J.H."/>
            <person name="Jorgensen S.L."/>
            <person name="Zaremba-Niedzwiedzka K."/>
            <person name="Martijn J."/>
            <person name="Lind A.E."/>
            <person name="van Eijk R."/>
            <person name="Schleper C."/>
            <person name="Guy L."/>
            <person name="Ettema T.J."/>
        </authorList>
    </citation>
    <scope>NUCLEOTIDE SEQUENCE</scope>
</reference>
<dbReference type="Gene3D" id="3.90.550.10">
    <property type="entry name" value="Spore Coat Polysaccharide Biosynthesis Protein SpsA, Chain A"/>
    <property type="match status" value="1"/>
</dbReference>
<dbReference type="PANTHER" id="PTHR22916">
    <property type="entry name" value="GLYCOSYLTRANSFERASE"/>
    <property type="match status" value="1"/>
</dbReference>
<dbReference type="InterPro" id="IPR001173">
    <property type="entry name" value="Glyco_trans_2-like"/>
</dbReference>
<proteinExistence type="predicted"/>
<dbReference type="Pfam" id="PF00535">
    <property type="entry name" value="Glycos_transf_2"/>
    <property type="match status" value="1"/>
</dbReference>
<feature type="domain" description="Glycosyltransferase 2-like" evidence="1">
    <location>
        <begin position="4"/>
        <end position="132"/>
    </location>
</feature>
<protein>
    <recommendedName>
        <fullName evidence="1">Glycosyltransferase 2-like domain-containing protein</fullName>
    </recommendedName>
</protein>
<dbReference type="GO" id="GO:0016758">
    <property type="term" value="F:hexosyltransferase activity"/>
    <property type="evidence" value="ECO:0007669"/>
    <property type="project" value="UniProtKB-ARBA"/>
</dbReference>
<dbReference type="AlphaFoldDB" id="A0A0F9M4Y4"/>
<sequence length="243" mass="27932">MKCSICIATHNKSPWLQNTLKSIFRQSPLFHWEVIVVDDASTDDTEGVCKEYERVKYLKIDRPSAEYRNPSIARNIAYRAACGDVLVCQSDEVLHVAPNTIERLVNELQPKTFSIATVWNTDMDGNHRGLEKYPRIIQLTGIELQRPFFFLGAILRSDLYKAGGNDELYTSPGREDQAFADSLIHGLGLLPQYVNVVGHHVEHPRPQNLRELTQPSNKRYKNRRRLCLQGQESWLSPRAPWQF</sequence>
<dbReference type="CDD" id="cd00761">
    <property type="entry name" value="Glyco_tranf_GTA_type"/>
    <property type="match status" value="1"/>
</dbReference>
<dbReference type="EMBL" id="LAZR01005144">
    <property type="protein sequence ID" value="KKN02485.1"/>
    <property type="molecule type" value="Genomic_DNA"/>
</dbReference>
<dbReference type="PANTHER" id="PTHR22916:SF3">
    <property type="entry name" value="UDP-GLCNAC:BETAGAL BETA-1,3-N-ACETYLGLUCOSAMINYLTRANSFERASE-LIKE PROTEIN 1"/>
    <property type="match status" value="1"/>
</dbReference>
<organism evidence="2">
    <name type="scientific">marine sediment metagenome</name>
    <dbReference type="NCBI Taxonomy" id="412755"/>
    <lineage>
        <taxon>unclassified sequences</taxon>
        <taxon>metagenomes</taxon>
        <taxon>ecological metagenomes</taxon>
    </lineage>
</organism>
<evidence type="ECO:0000259" key="1">
    <source>
        <dbReference type="Pfam" id="PF00535"/>
    </source>
</evidence>